<dbReference type="Proteomes" id="UP000186601">
    <property type="component" value="Unassembled WGS sequence"/>
</dbReference>
<keyword evidence="2" id="KW-1185">Reference proteome</keyword>
<accession>A0A2R6NFV0</accession>
<dbReference type="EMBL" id="MLYV02001290">
    <property type="protein sequence ID" value="PSR71226.1"/>
    <property type="molecule type" value="Genomic_DNA"/>
</dbReference>
<evidence type="ECO:0000313" key="1">
    <source>
        <dbReference type="EMBL" id="PSR71226.1"/>
    </source>
</evidence>
<reference evidence="1 2" key="1">
    <citation type="submission" date="2018-02" db="EMBL/GenBank/DDBJ databases">
        <title>Genome sequence of the basidiomycete white-rot fungus Phlebia centrifuga.</title>
        <authorList>
            <person name="Granchi Z."/>
            <person name="Peng M."/>
            <person name="de Vries R.P."/>
            <person name="Hilden K."/>
            <person name="Makela M.R."/>
            <person name="Grigoriev I."/>
            <person name="Riley R."/>
        </authorList>
    </citation>
    <scope>NUCLEOTIDE SEQUENCE [LARGE SCALE GENOMIC DNA]</scope>
    <source>
        <strain evidence="1 2">FBCC195</strain>
    </source>
</reference>
<sequence>MALCTSVASRPLSDEDPHIFSINTMLAVNNATCIRDCVISDRKIITFERPTRLTYILNPFFRCAMSSTWIQDLAAFVHIVRLGNGICEGFRGDGMNGRWIDIWSA</sequence>
<dbReference type="AlphaFoldDB" id="A0A2R6NFV0"/>
<evidence type="ECO:0000313" key="2">
    <source>
        <dbReference type="Proteomes" id="UP000186601"/>
    </source>
</evidence>
<proteinExistence type="predicted"/>
<comment type="caution">
    <text evidence="1">The sequence shown here is derived from an EMBL/GenBank/DDBJ whole genome shotgun (WGS) entry which is preliminary data.</text>
</comment>
<gene>
    <name evidence="1" type="ORF">PHLCEN_2v12880</name>
</gene>
<name>A0A2R6NFV0_9APHY</name>
<protein>
    <submittedName>
        <fullName evidence="1">Uncharacterized protein</fullName>
    </submittedName>
</protein>
<organism evidence="1 2">
    <name type="scientific">Hermanssonia centrifuga</name>
    <dbReference type="NCBI Taxonomy" id="98765"/>
    <lineage>
        <taxon>Eukaryota</taxon>
        <taxon>Fungi</taxon>
        <taxon>Dikarya</taxon>
        <taxon>Basidiomycota</taxon>
        <taxon>Agaricomycotina</taxon>
        <taxon>Agaricomycetes</taxon>
        <taxon>Polyporales</taxon>
        <taxon>Meruliaceae</taxon>
        <taxon>Hermanssonia</taxon>
    </lineage>
</organism>